<evidence type="ECO:0000259" key="1">
    <source>
        <dbReference type="Pfam" id="PF01979"/>
    </source>
</evidence>
<dbReference type="InterPro" id="IPR051781">
    <property type="entry name" value="Metallo-dep_Hydrolase"/>
</dbReference>
<dbReference type="SUPFAM" id="SSF51556">
    <property type="entry name" value="Metallo-dependent hydrolases"/>
    <property type="match status" value="1"/>
</dbReference>
<comment type="caution">
    <text evidence="2">The sequence shown here is derived from an EMBL/GenBank/DDBJ whole genome shotgun (WGS) entry which is preliminary data.</text>
</comment>
<dbReference type="PANTHER" id="PTHR43135">
    <property type="entry name" value="ALPHA-D-RIBOSE 1-METHYLPHOSPHONATE 5-TRIPHOSPHATE DIPHOSPHATASE"/>
    <property type="match status" value="1"/>
</dbReference>
<evidence type="ECO:0000313" key="2">
    <source>
        <dbReference type="EMBL" id="MBY8821959.1"/>
    </source>
</evidence>
<name>A0ABS7PLV5_9SPHN</name>
<dbReference type="InterPro" id="IPR032466">
    <property type="entry name" value="Metal_Hydrolase"/>
</dbReference>
<protein>
    <submittedName>
        <fullName evidence="2">Amidohydrolase family protein</fullName>
    </submittedName>
</protein>
<dbReference type="InterPro" id="IPR006680">
    <property type="entry name" value="Amidohydro-rel"/>
</dbReference>
<dbReference type="RefSeq" id="WP_222989081.1">
    <property type="nucleotide sequence ID" value="NZ_JAINVV010000004.1"/>
</dbReference>
<dbReference type="PANTHER" id="PTHR43135:SF3">
    <property type="entry name" value="ALPHA-D-RIBOSE 1-METHYLPHOSPHONATE 5-TRIPHOSPHATE DIPHOSPHATASE"/>
    <property type="match status" value="1"/>
</dbReference>
<dbReference type="Pfam" id="PF01979">
    <property type="entry name" value="Amidohydro_1"/>
    <property type="match status" value="1"/>
</dbReference>
<dbReference type="InterPro" id="IPR011059">
    <property type="entry name" value="Metal-dep_hydrolase_composite"/>
</dbReference>
<feature type="domain" description="Amidohydrolase-related" evidence="1">
    <location>
        <begin position="56"/>
        <end position="411"/>
    </location>
</feature>
<dbReference type="SUPFAM" id="SSF51338">
    <property type="entry name" value="Composite domain of metallo-dependent hydrolases"/>
    <property type="match status" value="1"/>
</dbReference>
<keyword evidence="3" id="KW-1185">Reference proteome</keyword>
<organism evidence="2 3">
    <name type="scientific">Sphingomonas colocasiae</name>
    <dbReference type="NCBI Taxonomy" id="1848973"/>
    <lineage>
        <taxon>Bacteria</taxon>
        <taxon>Pseudomonadati</taxon>
        <taxon>Pseudomonadota</taxon>
        <taxon>Alphaproteobacteria</taxon>
        <taxon>Sphingomonadales</taxon>
        <taxon>Sphingomonadaceae</taxon>
        <taxon>Sphingomonas</taxon>
    </lineage>
</organism>
<reference evidence="2 3" key="1">
    <citation type="submission" date="2021-08" db="EMBL/GenBank/DDBJ databases">
        <authorList>
            <person name="Tuo L."/>
        </authorList>
    </citation>
    <scope>NUCLEOTIDE SEQUENCE [LARGE SCALE GENOMIC DNA]</scope>
    <source>
        <strain evidence="2 3">JCM 31229</strain>
    </source>
</reference>
<gene>
    <name evidence="2" type="ORF">K7G82_06630</name>
</gene>
<dbReference type="EMBL" id="JAINVV010000004">
    <property type="protein sequence ID" value="MBY8821959.1"/>
    <property type="molecule type" value="Genomic_DNA"/>
</dbReference>
<proteinExistence type="predicted"/>
<dbReference type="Gene3D" id="2.30.40.10">
    <property type="entry name" value="Urease, subunit C, domain 1"/>
    <property type="match status" value="1"/>
</dbReference>
<dbReference type="InterPro" id="IPR057744">
    <property type="entry name" value="OTAase-like"/>
</dbReference>
<accession>A0ABS7PLV5</accession>
<dbReference type="Gene3D" id="3.20.20.140">
    <property type="entry name" value="Metal-dependent hydrolases"/>
    <property type="match status" value="1"/>
</dbReference>
<dbReference type="CDD" id="cd01299">
    <property type="entry name" value="Met_dep_hydrolase_A"/>
    <property type="match status" value="1"/>
</dbReference>
<dbReference type="Proteomes" id="UP000706039">
    <property type="component" value="Unassembled WGS sequence"/>
</dbReference>
<sequence>MTLTLIRCGTLYAGGEAAPASRQSLLMDNGRVIWTGPRDQEPTVEDASIIDHDDAFVMPGLIDVHVHLSYGEARTEEDIDLFASLEFRALRGMEAAQRIQRAGYTSICDPTTSGRVSLAIRDAVDARLFGGPRVTTSGRNISTRQGLVDWYPTWIGVPETSIGQIVRTIDEGIDAIRAQVKDGVDFIKLAMDGDSMNPSSVKLACAFRQQEVDALVEEAHRLGRKVVVHARGSEGVLHAARAGVDLIFHASYMDDEALDAVVRSGAAICPTLSLLVNNIEFTQPTDPSHPALVDAHKRELEAASRNLEKARKAGVRFLVGSEAGFAVTPYGEWHARELQNHVDYIGFSNAEVLAQATTNNAWFTRDGGDVGRIGAGSHADLLVVRRDPFADFGALLDRSNIVAVYQGGEAVDLAPNAARKRLPTEFSYAMWNEVYTRDTLAARARVAA</sequence>
<evidence type="ECO:0000313" key="3">
    <source>
        <dbReference type="Proteomes" id="UP000706039"/>
    </source>
</evidence>